<evidence type="ECO:0000256" key="2">
    <source>
        <dbReference type="ARBA" id="ARBA00022679"/>
    </source>
</evidence>
<organism evidence="5 6">
    <name type="scientific">Bacillus solimangrovi</name>
    <dbReference type="NCBI Taxonomy" id="1305675"/>
    <lineage>
        <taxon>Bacteria</taxon>
        <taxon>Bacillati</taxon>
        <taxon>Bacillota</taxon>
        <taxon>Bacilli</taxon>
        <taxon>Bacillales</taxon>
        <taxon>Bacillaceae</taxon>
        <taxon>Bacillus</taxon>
    </lineage>
</organism>
<evidence type="ECO:0000313" key="6">
    <source>
        <dbReference type="Proteomes" id="UP000095209"/>
    </source>
</evidence>
<comment type="similarity">
    <text evidence="1 4">Belongs to the glycerate kinase type-1 family.</text>
</comment>
<evidence type="ECO:0000256" key="3">
    <source>
        <dbReference type="ARBA" id="ARBA00022777"/>
    </source>
</evidence>
<keyword evidence="6" id="KW-1185">Reference proteome</keyword>
<dbReference type="InterPro" id="IPR004381">
    <property type="entry name" value="Glycerate_kinase"/>
</dbReference>
<dbReference type="SUPFAM" id="SSF110738">
    <property type="entry name" value="Glycerate kinase I"/>
    <property type="match status" value="1"/>
</dbReference>
<dbReference type="STRING" id="1305675.BFG57_13735"/>
<dbReference type="EMBL" id="MJEH01000017">
    <property type="protein sequence ID" value="OEH93108.1"/>
    <property type="molecule type" value="Genomic_DNA"/>
</dbReference>
<dbReference type="Pfam" id="PF02595">
    <property type="entry name" value="Gly_kinase"/>
    <property type="match status" value="1"/>
</dbReference>
<evidence type="ECO:0000256" key="4">
    <source>
        <dbReference type="PIRNR" id="PIRNR006078"/>
    </source>
</evidence>
<dbReference type="OrthoDB" id="9774290at2"/>
<dbReference type="PIRSF" id="PIRSF006078">
    <property type="entry name" value="GlxK"/>
    <property type="match status" value="1"/>
</dbReference>
<keyword evidence="3 4" id="KW-0418">Kinase</keyword>
<evidence type="ECO:0000313" key="5">
    <source>
        <dbReference type="EMBL" id="OEH93108.1"/>
    </source>
</evidence>
<accession>A0A1E5LG97</accession>
<proteinExistence type="inferred from homology"/>
<dbReference type="PANTHER" id="PTHR21599">
    <property type="entry name" value="GLYCERATE KINASE"/>
    <property type="match status" value="1"/>
</dbReference>
<dbReference type="NCBIfam" id="TIGR00045">
    <property type="entry name" value="glycerate kinase"/>
    <property type="match status" value="1"/>
</dbReference>
<evidence type="ECO:0000256" key="1">
    <source>
        <dbReference type="ARBA" id="ARBA00006284"/>
    </source>
</evidence>
<sequence length="377" mass="40580">MNILIAPDSFKGSLSALKASMIMKQAFLDEYEGSHVEIVPMADGGEGTLETLIYATGGKQISIEATGPLGETITTEYGILGDRKTVVIEIAAISGLPLVPKEKRNPHNTTSYGVGEVILAAINEGYREFIIALGGSSTNDGGFGMLQALGVSFLTEEGSPVDQYGRSLQYITQIDWNTINPLVFECTFKIASDVNNPLCGENGASFTFGRQKGATKEQIIQLDQQLLSFSNLVESATGKDVKDHKGAGAAGGLGFAFLHLNGIITSGAELVAKEVNLIPAIKKADWILTGEGQSDRQTLYGKLPYYIAKLAKQEHTPISLVSGSLGDGYEQLFHYFTSCHTITIGPMTLEQCFNQAEELLYHETKNLARLLSVTKKS</sequence>
<protein>
    <submittedName>
        <fullName evidence="5">Glycerate kinase</fullName>
    </submittedName>
</protein>
<comment type="caution">
    <text evidence="5">The sequence shown here is derived from an EMBL/GenBank/DDBJ whole genome shotgun (WGS) entry which is preliminary data.</text>
</comment>
<dbReference type="InterPro" id="IPR036129">
    <property type="entry name" value="Glycerate_kinase_sf"/>
</dbReference>
<dbReference type="GO" id="GO:0008887">
    <property type="term" value="F:glycerate kinase activity"/>
    <property type="evidence" value="ECO:0007669"/>
    <property type="project" value="UniProtKB-UniRule"/>
</dbReference>
<dbReference type="AlphaFoldDB" id="A0A1E5LG97"/>
<name>A0A1E5LG97_9BACI</name>
<dbReference type="InterPro" id="IPR018193">
    <property type="entry name" value="Glyc_kinase_flavodox-like_fold"/>
</dbReference>
<dbReference type="Proteomes" id="UP000095209">
    <property type="component" value="Unassembled WGS sequence"/>
</dbReference>
<dbReference type="Gene3D" id="3.40.50.10350">
    <property type="entry name" value="Glycerate kinase, domain 1"/>
    <property type="match status" value="1"/>
</dbReference>
<reference evidence="5 6" key="1">
    <citation type="submission" date="2016-08" db="EMBL/GenBank/DDBJ databases">
        <title>Genome of Bacillus solimangrovi GH2-4.</title>
        <authorList>
            <person name="Lim S."/>
            <person name="Kim B.-C."/>
        </authorList>
    </citation>
    <scope>NUCLEOTIDE SEQUENCE [LARGE SCALE GENOMIC DNA]</scope>
    <source>
        <strain evidence="5 6">GH2-4</strain>
    </source>
</reference>
<dbReference type="Gene3D" id="3.90.1510.10">
    <property type="entry name" value="Glycerate kinase, domain 2"/>
    <property type="match status" value="1"/>
</dbReference>
<gene>
    <name evidence="5" type="ORF">BFG57_13735</name>
</gene>
<dbReference type="InterPro" id="IPR018197">
    <property type="entry name" value="Glycerate_kinase_RE-like"/>
</dbReference>
<dbReference type="PANTHER" id="PTHR21599:SF0">
    <property type="entry name" value="GLYCERATE KINASE"/>
    <property type="match status" value="1"/>
</dbReference>
<keyword evidence="2 4" id="KW-0808">Transferase</keyword>
<dbReference type="GO" id="GO:0031388">
    <property type="term" value="P:organic acid phosphorylation"/>
    <property type="evidence" value="ECO:0007669"/>
    <property type="project" value="UniProtKB-UniRule"/>
</dbReference>